<dbReference type="KEGG" id="cwo:Cwoe_1983"/>
<sequence length="217" mass="23237">MTPSALTYRERPAATSPAGLLVLHHGRGADEHDLLPLGDVLDPERRLHVVTPRAPLTIDGWPGRHWYVVPRVGYPDPATFAAAYAQLATFHDELWKRTGVAPSQTVFGGFSMGSVMSYALGLAGERPAPAGILAFSGFVPVVDGWEPDVASRAAAGTRAFVAHGRRDPVMEVDFARRARTLLEAGGIAVEYHESDAAHHIDPAHLPAATAWLAQTIA</sequence>
<feature type="domain" description="Phospholipase/carboxylesterase/thioesterase" evidence="3">
    <location>
        <begin position="16"/>
        <end position="214"/>
    </location>
</feature>
<dbReference type="PANTHER" id="PTHR10655">
    <property type="entry name" value="LYSOPHOSPHOLIPASE-RELATED"/>
    <property type="match status" value="1"/>
</dbReference>
<dbReference type="InterPro" id="IPR003140">
    <property type="entry name" value="PLipase/COase/thioEstase"/>
</dbReference>
<reference evidence="4 5" key="1">
    <citation type="journal article" date="2010" name="Stand. Genomic Sci.">
        <title>Complete genome sequence of Conexibacter woesei type strain (ID131577).</title>
        <authorList>
            <person name="Pukall R."/>
            <person name="Lapidus A."/>
            <person name="Glavina Del Rio T."/>
            <person name="Copeland A."/>
            <person name="Tice H."/>
            <person name="Cheng J.-F."/>
            <person name="Lucas S."/>
            <person name="Chen F."/>
            <person name="Nolan M."/>
            <person name="Bruce D."/>
            <person name="Goodwin L."/>
            <person name="Pitluck S."/>
            <person name="Mavromatis K."/>
            <person name="Ivanova N."/>
            <person name="Ovchinnikova G."/>
            <person name="Pati A."/>
            <person name="Chen A."/>
            <person name="Palaniappan K."/>
            <person name="Land M."/>
            <person name="Hauser L."/>
            <person name="Chang Y.-J."/>
            <person name="Jeffries C.D."/>
            <person name="Chain P."/>
            <person name="Meincke L."/>
            <person name="Sims D."/>
            <person name="Brettin T."/>
            <person name="Detter J.C."/>
            <person name="Rohde M."/>
            <person name="Goeker M."/>
            <person name="Bristow J."/>
            <person name="Eisen J.A."/>
            <person name="Markowitz V."/>
            <person name="Kyrpides N.C."/>
            <person name="Klenk H.-P."/>
            <person name="Hugenholtz P."/>
        </authorList>
    </citation>
    <scope>NUCLEOTIDE SEQUENCE [LARGE SCALE GENOMIC DNA]</scope>
    <source>
        <strain evidence="5">DSM 14684 / CIP 108061 / JCM 11494 / NBRC 100937 / ID131577</strain>
    </source>
</reference>
<name>D3F3C9_CONWI</name>
<dbReference type="GO" id="GO:0016787">
    <property type="term" value="F:hydrolase activity"/>
    <property type="evidence" value="ECO:0007669"/>
    <property type="project" value="UniProtKB-KW"/>
</dbReference>
<comment type="similarity">
    <text evidence="1">Belongs to the AB hydrolase superfamily. AB hydrolase 2 family.</text>
</comment>
<dbReference type="Proteomes" id="UP000008229">
    <property type="component" value="Chromosome"/>
</dbReference>
<evidence type="ECO:0000313" key="4">
    <source>
        <dbReference type="EMBL" id="ADB50409.1"/>
    </source>
</evidence>
<reference evidence="5" key="2">
    <citation type="submission" date="2010-01" db="EMBL/GenBank/DDBJ databases">
        <title>The complete genome of Conexibacter woesei DSM 14684.</title>
        <authorList>
            <consortium name="US DOE Joint Genome Institute (JGI-PGF)"/>
            <person name="Lucas S."/>
            <person name="Copeland A."/>
            <person name="Lapidus A."/>
            <person name="Glavina del Rio T."/>
            <person name="Dalin E."/>
            <person name="Tice H."/>
            <person name="Bruce D."/>
            <person name="Goodwin L."/>
            <person name="Pitluck S."/>
            <person name="Kyrpides N."/>
            <person name="Mavromatis K."/>
            <person name="Ivanova N."/>
            <person name="Mikhailova N."/>
            <person name="Chertkov O."/>
            <person name="Brettin T."/>
            <person name="Detter J.C."/>
            <person name="Han C."/>
            <person name="Larimer F."/>
            <person name="Land M."/>
            <person name="Hauser L."/>
            <person name="Markowitz V."/>
            <person name="Cheng J.-F."/>
            <person name="Hugenholtz P."/>
            <person name="Woyke T."/>
            <person name="Wu D."/>
            <person name="Pukall R."/>
            <person name="Steenblock K."/>
            <person name="Schneider S."/>
            <person name="Klenk H.-P."/>
            <person name="Eisen J.A."/>
        </authorList>
    </citation>
    <scope>NUCLEOTIDE SEQUENCE [LARGE SCALE GENOMIC DNA]</scope>
    <source>
        <strain evidence="5">DSM 14684 / CIP 108061 / JCM 11494 / NBRC 100937 / ID131577</strain>
    </source>
</reference>
<dbReference type="OrthoDB" id="9780848at2"/>
<keyword evidence="5" id="KW-1185">Reference proteome</keyword>
<dbReference type="InterPro" id="IPR029058">
    <property type="entry name" value="AB_hydrolase_fold"/>
</dbReference>
<dbReference type="RefSeq" id="WP_012933460.1">
    <property type="nucleotide sequence ID" value="NC_013739.1"/>
</dbReference>
<dbReference type="PANTHER" id="PTHR10655:SF17">
    <property type="entry name" value="LYSOPHOSPHOLIPASE-LIKE PROTEIN 1"/>
    <property type="match status" value="1"/>
</dbReference>
<dbReference type="InterPro" id="IPR050565">
    <property type="entry name" value="LYPA1-2/EST-like"/>
</dbReference>
<accession>D3F3C9</accession>
<keyword evidence="2" id="KW-0378">Hydrolase</keyword>
<proteinExistence type="inferred from homology"/>
<dbReference type="AlphaFoldDB" id="D3F3C9"/>
<evidence type="ECO:0000256" key="2">
    <source>
        <dbReference type="ARBA" id="ARBA00022801"/>
    </source>
</evidence>
<protein>
    <submittedName>
        <fullName evidence="4">Phospholipase/Carboxylesterase</fullName>
    </submittedName>
</protein>
<dbReference type="SUPFAM" id="SSF53474">
    <property type="entry name" value="alpha/beta-Hydrolases"/>
    <property type="match status" value="1"/>
</dbReference>
<dbReference type="eggNOG" id="COG0400">
    <property type="taxonomic scope" value="Bacteria"/>
</dbReference>
<organism evidence="4 5">
    <name type="scientific">Conexibacter woesei (strain DSM 14684 / CCUG 47730 / CIP 108061 / JCM 11494 / NBRC 100937 / ID131577)</name>
    <dbReference type="NCBI Taxonomy" id="469383"/>
    <lineage>
        <taxon>Bacteria</taxon>
        <taxon>Bacillati</taxon>
        <taxon>Actinomycetota</taxon>
        <taxon>Thermoleophilia</taxon>
        <taxon>Solirubrobacterales</taxon>
        <taxon>Conexibacteraceae</taxon>
        <taxon>Conexibacter</taxon>
    </lineage>
</organism>
<evidence type="ECO:0000313" key="5">
    <source>
        <dbReference type="Proteomes" id="UP000008229"/>
    </source>
</evidence>
<dbReference type="EMBL" id="CP001854">
    <property type="protein sequence ID" value="ADB50409.1"/>
    <property type="molecule type" value="Genomic_DNA"/>
</dbReference>
<evidence type="ECO:0000259" key="3">
    <source>
        <dbReference type="Pfam" id="PF02230"/>
    </source>
</evidence>
<dbReference type="STRING" id="469383.Cwoe_1983"/>
<gene>
    <name evidence="4" type="ordered locus">Cwoe_1983</name>
</gene>
<dbReference type="Pfam" id="PF02230">
    <property type="entry name" value="Abhydrolase_2"/>
    <property type="match status" value="1"/>
</dbReference>
<dbReference type="Gene3D" id="3.40.50.1820">
    <property type="entry name" value="alpha/beta hydrolase"/>
    <property type="match status" value="1"/>
</dbReference>
<evidence type="ECO:0000256" key="1">
    <source>
        <dbReference type="ARBA" id="ARBA00006499"/>
    </source>
</evidence>
<dbReference type="HOGENOM" id="CLU_049413_5_1_11"/>